<dbReference type="InterPro" id="IPR001128">
    <property type="entry name" value="Cyt_P450"/>
</dbReference>
<evidence type="ECO:0000256" key="7">
    <source>
        <dbReference type="PIRSR" id="PIRSR602403-1"/>
    </source>
</evidence>
<keyword evidence="5 7" id="KW-0408">Iron</keyword>
<dbReference type="EMBL" id="JAULSW010000011">
    <property type="protein sequence ID" value="KAK3367984.1"/>
    <property type="molecule type" value="Genomic_DNA"/>
</dbReference>
<evidence type="ECO:0000256" key="6">
    <source>
        <dbReference type="ARBA" id="ARBA00023033"/>
    </source>
</evidence>
<protein>
    <submittedName>
        <fullName evidence="9">Cytochrome P450</fullName>
    </submittedName>
</protein>
<keyword evidence="8" id="KW-1133">Transmembrane helix</keyword>
<dbReference type="CDD" id="cd11040">
    <property type="entry name" value="CYP7_CYP8-like"/>
    <property type="match status" value="1"/>
</dbReference>
<keyword evidence="6" id="KW-0503">Monooxygenase</keyword>
<dbReference type="Pfam" id="PF00067">
    <property type="entry name" value="p450"/>
    <property type="match status" value="1"/>
</dbReference>
<dbReference type="GO" id="GO:0016705">
    <property type="term" value="F:oxidoreductase activity, acting on paired donors, with incorporation or reduction of molecular oxygen"/>
    <property type="evidence" value="ECO:0007669"/>
    <property type="project" value="InterPro"/>
</dbReference>
<reference evidence="9" key="1">
    <citation type="journal article" date="2023" name="Mol. Phylogenet. Evol.">
        <title>Genome-scale phylogeny and comparative genomics of the fungal order Sordariales.</title>
        <authorList>
            <person name="Hensen N."/>
            <person name="Bonometti L."/>
            <person name="Westerberg I."/>
            <person name="Brannstrom I.O."/>
            <person name="Guillou S."/>
            <person name="Cros-Aarteil S."/>
            <person name="Calhoun S."/>
            <person name="Haridas S."/>
            <person name="Kuo A."/>
            <person name="Mondo S."/>
            <person name="Pangilinan J."/>
            <person name="Riley R."/>
            <person name="LaButti K."/>
            <person name="Andreopoulos B."/>
            <person name="Lipzen A."/>
            <person name="Chen C."/>
            <person name="Yan M."/>
            <person name="Daum C."/>
            <person name="Ng V."/>
            <person name="Clum A."/>
            <person name="Steindorff A."/>
            <person name="Ohm R.A."/>
            <person name="Martin F."/>
            <person name="Silar P."/>
            <person name="Natvig D.O."/>
            <person name="Lalanne C."/>
            <person name="Gautier V."/>
            <person name="Ament-Velasquez S.L."/>
            <person name="Kruys A."/>
            <person name="Hutchinson M.I."/>
            <person name="Powell A.J."/>
            <person name="Barry K."/>
            <person name="Miller A.N."/>
            <person name="Grigoriev I.V."/>
            <person name="Debuchy R."/>
            <person name="Gladieux P."/>
            <person name="Hiltunen Thoren M."/>
            <person name="Johannesson H."/>
        </authorList>
    </citation>
    <scope>NUCLEOTIDE SEQUENCE</scope>
    <source>
        <strain evidence="9">CBS 232.78</strain>
    </source>
</reference>
<keyword evidence="3 7" id="KW-0349">Heme</keyword>
<dbReference type="InterPro" id="IPR036396">
    <property type="entry name" value="Cyt_P450_sf"/>
</dbReference>
<evidence type="ECO:0000256" key="2">
    <source>
        <dbReference type="ARBA" id="ARBA00010617"/>
    </source>
</evidence>
<comment type="similarity">
    <text evidence="2">Belongs to the cytochrome P450 family.</text>
</comment>
<feature type="transmembrane region" description="Helical" evidence="8">
    <location>
        <begin position="15"/>
        <end position="33"/>
    </location>
</feature>
<reference evidence="9" key="2">
    <citation type="submission" date="2023-06" db="EMBL/GenBank/DDBJ databases">
        <authorList>
            <consortium name="Lawrence Berkeley National Laboratory"/>
            <person name="Haridas S."/>
            <person name="Hensen N."/>
            <person name="Bonometti L."/>
            <person name="Westerberg I."/>
            <person name="Brannstrom I.O."/>
            <person name="Guillou S."/>
            <person name="Cros-Aarteil S."/>
            <person name="Calhoun S."/>
            <person name="Kuo A."/>
            <person name="Mondo S."/>
            <person name="Pangilinan J."/>
            <person name="Riley R."/>
            <person name="LaButti K."/>
            <person name="Andreopoulos B."/>
            <person name="Lipzen A."/>
            <person name="Chen C."/>
            <person name="Yanf M."/>
            <person name="Daum C."/>
            <person name="Ng V."/>
            <person name="Clum A."/>
            <person name="Steindorff A."/>
            <person name="Ohm R."/>
            <person name="Martin F."/>
            <person name="Silar P."/>
            <person name="Natvig D."/>
            <person name="Lalanne C."/>
            <person name="Gautier V."/>
            <person name="Ament-velasquez S.L."/>
            <person name="Kruys A."/>
            <person name="Hutchinson M.I."/>
            <person name="Powell A.J."/>
            <person name="Barry K."/>
            <person name="Miller A.N."/>
            <person name="Grigoriev I.V."/>
            <person name="Debuchy R."/>
            <person name="Gladieux P."/>
            <person name="Thoren M.H."/>
            <person name="Johannesson H."/>
        </authorList>
    </citation>
    <scope>NUCLEOTIDE SEQUENCE</scope>
    <source>
        <strain evidence="9">CBS 232.78</strain>
    </source>
</reference>
<evidence type="ECO:0000256" key="3">
    <source>
        <dbReference type="ARBA" id="ARBA00022617"/>
    </source>
</evidence>
<keyword evidence="8" id="KW-0472">Membrane</keyword>
<accession>A0AAE0K116</accession>
<keyword evidence="6" id="KW-0560">Oxidoreductase</keyword>
<comment type="caution">
    <text evidence="9">The sequence shown here is derived from an EMBL/GenBank/DDBJ whole genome shotgun (WGS) entry which is preliminary data.</text>
</comment>
<comment type="cofactor">
    <cofactor evidence="1 7">
        <name>heme</name>
        <dbReference type="ChEBI" id="CHEBI:30413"/>
    </cofactor>
</comment>
<dbReference type="Gene3D" id="1.10.630.10">
    <property type="entry name" value="Cytochrome P450"/>
    <property type="match status" value="1"/>
</dbReference>
<dbReference type="GO" id="GO:0020037">
    <property type="term" value="F:heme binding"/>
    <property type="evidence" value="ECO:0007669"/>
    <property type="project" value="InterPro"/>
</dbReference>
<dbReference type="GO" id="GO:0008395">
    <property type="term" value="F:steroid hydroxylase activity"/>
    <property type="evidence" value="ECO:0007669"/>
    <property type="project" value="TreeGrafter"/>
</dbReference>
<dbReference type="PANTHER" id="PTHR24304:SF2">
    <property type="entry name" value="24-HYDROXYCHOLESTEROL 7-ALPHA-HYDROXYLASE"/>
    <property type="match status" value="1"/>
</dbReference>
<keyword evidence="4 7" id="KW-0479">Metal-binding</keyword>
<gene>
    <name evidence="9" type="ORF">B0H63DRAFT_536155</name>
</gene>
<evidence type="ECO:0000313" key="9">
    <source>
        <dbReference type="EMBL" id="KAK3367984.1"/>
    </source>
</evidence>
<feature type="binding site" description="axial binding residue" evidence="7">
    <location>
        <position position="483"/>
    </location>
    <ligand>
        <name>heme</name>
        <dbReference type="ChEBI" id="CHEBI:30413"/>
    </ligand>
    <ligandPart>
        <name>Fe</name>
        <dbReference type="ChEBI" id="CHEBI:18248"/>
    </ligandPart>
</feature>
<dbReference type="PANTHER" id="PTHR24304">
    <property type="entry name" value="CYTOCHROME P450 FAMILY 7"/>
    <property type="match status" value="1"/>
</dbReference>
<keyword evidence="10" id="KW-1185">Reference proteome</keyword>
<evidence type="ECO:0000256" key="1">
    <source>
        <dbReference type="ARBA" id="ARBA00001971"/>
    </source>
</evidence>
<name>A0AAE0K116_9PEZI</name>
<dbReference type="PRINTS" id="PR00465">
    <property type="entry name" value="EP450IV"/>
</dbReference>
<evidence type="ECO:0000256" key="8">
    <source>
        <dbReference type="SAM" id="Phobius"/>
    </source>
</evidence>
<evidence type="ECO:0000256" key="4">
    <source>
        <dbReference type="ARBA" id="ARBA00022723"/>
    </source>
</evidence>
<dbReference type="GO" id="GO:0005506">
    <property type="term" value="F:iron ion binding"/>
    <property type="evidence" value="ECO:0007669"/>
    <property type="project" value="InterPro"/>
</dbReference>
<keyword evidence="8" id="KW-0812">Transmembrane</keyword>
<proteinExistence type="inferred from homology"/>
<dbReference type="SUPFAM" id="SSF48264">
    <property type="entry name" value="Cytochrome P450"/>
    <property type="match status" value="1"/>
</dbReference>
<evidence type="ECO:0000313" key="10">
    <source>
        <dbReference type="Proteomes" id="UP001285441"/>
    </source>
</evidence>
<dbReference type="Proteomes" id="UP001285441">
    <property type="component" value="Unassembled WGS sequence"/>
</dbReference>
<dbReference type="InterPro" id="IPR050529">
    <property type="entry name" value="CYP450_sterol_14alpha_dmase"/>
</dbReference>
<dbReference type="InterPro" id="IPR002403">
    <property type="entry name" value="Cyt_P450_E_grp-IV"/>
</dbReference>
<dbReference type="AlphaFoldDB" id="A0AAE0K116"/>
<evidence type="ECO:0000256" key="5">
    <source>
        <dbReference type="ARBA" id="ARBA00023004"/>
    </source>
</evidence>
<organism evidence="9 10">
    <name type="scientific">Podospora didyma</name>
    <dbReference type="NCBI Taxonomy" id="330526"/>
    <lineage>
        <taxon>Eukaryota</taxon>
        <taxon>Fungi</taxon>
        <taxon>Dikarya</taxon>
        <taxon>Ascomycota</taxon>
        <taxon>Pezizomycotina</taxon>
        <taxon>Sordariomycetes</taxon>
        <taxon>Sordariomycetidae</taxon>
        <taxon>Sordariales</taxon>
        <taxon>Podosporaceae</taxon>
        <taxon>Podospora</taxon>
    </lineage>
</organism>
<sequence>MASVDAIYASLESRIVPGVIAILAAVVAYLGLFQLSKHDGPPPIPDTIPFVTNTYLFLKNMKKFISRASATFGTGNVVTYNLGPKLVYLFRGQRNIQALLRPNHEFGSEGFMLMAKKNLWLMSETDLVKFEKDHSGRARIPAPGTESVPDSQRYWAGTHRLYDDYLSKAHYANCLAAKYYELFNQRLDTQPLNEWAQTHIYGFIKHHMGESAVVSLYGPKILELNPDFMAAFWEYDKVGVPLAWGLPRWLNRKAHRIRERYYGYTARWLEVAAQNFNLDAPDAEVDWEEHFGSRFARELSKWLRDGDFTAQTAAGFFASVILGLNSNTVPVTTWILIHIILDQELFHAVRAEALQAVIVDPATGVRTISLPKLVSLPLLQSIYTEVMRMKVSIAITRQVTSPVVFNGLSIAKGSFMQAMTDIPHFEEEVWGREGHPASEFWAVRHLVYTEERDEDGRKRIVPEFSLAGKTGAFFPFGGGTGICPGRFFAKQEILVSVAAVVTRFDIEFVEWTNIDGTKSDREALSDQRYAGTAAMPPDRDLKIRWKRLW</sequence>